<dbReference type="Gene3D" id="3.30.730.10">
    <property type="entry name" value="AP2/ERF domain"/>
    <property type="match status" value="1"/>
</dbReference>
<dbReference type="PROSITE" id="PS51032">
    <property type="entry name" value="AP2_ERF"/>
    <property type="match status" value="1"/>
</dbReference>
<dbReference type="PANTHER" id="PTHR31677">
    <property type="entry name" value="AP2 DOMAIN CLASS TRANSCRIPTION FACTOR"/>
    <property type="match status" value="1"/>
</dbReference>
<feature type="compositionally biased region" description="Low complexity" evidence="6">
    <location>
        <begin position="1"/>
        <end position="26"/>
    </location>
</feature>
<comment type="subcellular location">
    <subcellularLocation>
        <location evidence="1">Nucleus</location>
    </subcellularLocation>
</comment>
<dbReference type="AlphaFoldDB" id="A0A0E0LRT3"/>
<keyword evidence="4" id="KW-0804">Transcription</keyword>
<feature type="region of interest" description="Disordered" evidence="6">
    <location>
        <begin position="99"/>
        <end position="159"/>
    </location>
</feature>
<evidence type="ECO:0000313" key="9">
    <source>
        <dbReference type="Proteomes" id="UP000026962"/>
    </source>
</evidence>
<dbReference type="GO" id="GO:0003677">
    <property type="term" value="F:DNA binding"/>
    <property type="evidence" value="ECO:0007669"/>
    <property type="project" value="UniProtKB-KW"/>
</dbReference>
<dbReference type="PANTHER" id="PTHR31677:SF87">
    <property type="entry name" value="ETHYLENE-RESPONSIVE TRANSCRIPTION FACTOR ERF088"/>
    <property type="match status" value="1"/>
</dbReference>
<dbReference type="eggNOG" id="ENOG502S250">
    <property type="taxonomic scope" value="Eukaryota"/>
</dbReference>
<dbReference type="SUPFAM" id="SSF54171">
    <property type="entry name" value="DNA-binding domain"/>
    <property type="match status" value="1"/>
</dbReference>
<dbReference type="SMART" id="SM00380">
    <property type="entry name" value="AP2"/>
    <property type="match status" value="1"/>
</dbReference>
<dbReference type="InterPro" id="IPR001471">
    <property type="entry name" value="AP2/ERF_dom"/>
</dbReference>
<evidence type="ECO:0000256" key="5">
    <source>
        <dbReference type="ARBA" id="ARBA00023242"/>
    </source>
</evidence>
<evidence type="ECO:0000256" key="2">
    <source>
        <dbReference type="ARBA" id="ARBA00023015"/>
    </source>
</evidence>
<dbReference type="Gramene" id="OPUNC08G04370.1">
    <property type="protein sequence ID" value="OPUNC08G04370.1"/>
    <property type="gene ID" value="OPUNC08G04370"/>
</dbReference>
<keyword evidence="5" id="KW-0539">Nucleus</keyword>
<dbReference type="GO" id="GO:0005634">
    <property type="term" value="C:nucleus"/>
    <property type="evidence" value="ECO:0007669"/>
    <property type="project" value="UniProtKB-SubCell"/>
</dbReference>
<name>A0A0E0LRT3_ORYPU</name>
<dbReference type="EnsemblPlants" id="OPUNC08G04370.1">
    <property type="protein sequence ID" value="OPUNC08G04370.1"/>
    <property type="gene ID" value="OPUNC08G04370"/>
</dbReference>
<dbReference type="STRING" id="4537.A0A0E0LRT3"/>
<reference evidence="8" key="2">
    <citation type="submission" date="2018-05" db="EMBL/GenBank/DDBJ databases">
        <title>OpunRS2 (Oryza punctata Reference Sequence Version 2).</title>
        <authorList>
            <person name="Zhang J."/>
            <person name="Kudrna D."/>
            <person name="Lee S."/>
            <person name="Talag J."/>
            <person name="Welchert J."/>
            <person name="Wing R.A."/>
        </authorList>
    </citation>
    <scope>NUCLEOTIDE SEQUENCE [LARGE SCALE GENOMIC DNA]</scope>
</reference>
<feature type="domain" description="AP2/ERF" evidence="7">
    <location>
        <begin position="37"/>
        <end position="95"/>
    </location>
</feature>
<evidence type="ECO:0000256" key="3">
    <source>
        <dbReference type="ARBA" id="ARBA00023125"/>
    </source>
</evidence>
<feature type="compositionally biased region" description="Acidic residues" evidence="6">
    <location>
        <begin position="147"/>
        <end position="159"/>
    </location>
</feature>
<dbReference type="InterPro" id="IPR016177">
    <property type="entry name" value="DNA-bd_dom_sf"/>
</dbReference>
<evidence type="ECO:0000259" key="7">
    <source>
        <dbReference type="PROSITE" id="PS51032"/>
    </source>
</evidence>
<dbReference type="GO" id="GO:0003700">
    <property type="term" value="F:DNA-binding transcription factor activity"/>
    <property type="evidence" value="ECO:0007669"/>
    <property type="project" value="InterPro"/>
</dbReference>
<feature type="region of interest" description="Disordered" evidence="6">
    <location>
        <begin position="1"/>
        <end position="29"/>
    </location>
</feature>
<proteinExistence type="predicted"/>
<keyword evidence="3" id="KW-0238">DNA-binding</keyword>
<dbReference type="Proteomes" id="UP000026962">
    <property type="component" value="Chromosome 8"/>
</dbReference>
<keyword evidence="9" id="KW-1185">Reference proteome</keyword>
<dbReference type="PRINTS" id="PR00367">
    <property type="entry name" value="ETHRSPELEMNT"/>
</dbReference>
<evidence type="ECO:0000256" key="1">
    <source>
        <dbReference type="ARBA" id="ARBA00004123"/>
    </source>
</evidence>
<dbReference type="CDD" id="cd00018">
    <property type="entry name" value="AP2"/>
    <property type="match status" value="1"/>
</dbReference>
<feature type="compositionally biased region" description="Acidic residues" evidence="6">
    <location>
        <begin position="130"/>
        <end position="139"/>
    </location>
</feature>
<reference evidence="8" key="1">
    <citation type="submission" date="2015-04" db="UniProtKB">
        <authorList>
            <consortium name="EnsemblPlants"/>
        </authorList>
    </citation>
    <scope>IDENTIFICATION</scope>
</reference>
<accession>A0A0E0LRT3</accession>
<dbReference type="Pfam" id="PF00847">
    <property type="entry name" value="AP2"/>
    <property type="match status" value="1"/>
</dbReference>
<feature type="compositionally biased region" description="Pro residues" evidence="6">
    <location>
        <begin position="116"/>
        <end position="128"/>
    </location>
</feature>
<evidence type="ECO:0000256" key="6">
    <source>
        <dbReference type="SAM" id="MobiDB-lite"/>
    </source>
</evidence>
<dbReference type="OMA" id="TNFYYPF"/>
<dbReference type="HOGENOM" id="CLU_138154_0_0_1"/>
<evidence type="ECO:0000256" key="4">
    <source>
        <dbReference type="ARBA" id="ARBA00023163"/>
    </source>
</evidence>
<dbReference type="InterPro" id="IPR036955">
    <property type="entry name" value="AP2/ERF_dom_sf"/>
</dbReference>
<sequence length="186" mass="20453">MAEAAEQQQEIAPATATATPTPTQMMMRRRRARASSEYLGVRRRPWGRYAAEIRNPYTKERHWLGTFDTAEEAAVAYDLSAISISGAAMARTNFLYPDLHHHHHPSPPQQHGLSQAPPPPPPPPPPSPLYDDDNADDDYLSPAAAAAEEEEEVEAGDDESLTIATILQSFQYQQSVPPASSGSLFY</sequence>
<keyword evidence="2" id="KW-0805">Transcription regulation</keyword>
<evidence type="ECO:0000313" key="8">
    <source>
        <dbReference type="EnsemblPlants" id="OPUNC08G04370.1"/>
    </source>
</evidence>
<protein>
    <recommendedName>
        <fullName evidence="7">AP2/ERF domain-containing protein</fullName>
    </recommendedName>
</protein>
<organism evidence="8">
    <name type="scientific">Oryza punctata</name>
    <name type="common">Red rice</name>
    <dbReference type="NCBI Taxonomy" id="4537"/>
    <lineage>
        <taxon>Eukaryota</taxon>
        <taxon>Viridiplantae</taxon>
        <taxon>Streptophyta</taxon>
        <taxon>Embryophyta</taxon>
        <taxon>Tracheophyta</taxon>
        <taxon>Spermatophyta</taxon>
        <taxon>Magnoliopsida</taxon>
        <taxon>Liliopsida</taxon>
        <taxon>Poales</taxon>
        <taxon>Poaceae</taxon>
        <taxon>BOP clade</taxon>
        <taxon>Oryzoideae</taxon>
        <taxon>Oryzeae</taxon>
        <taxon>Oryzinae</taxon>
        <taxon>Oryza</taxon>
    </lineage>
</organism>